<sequence length="225" mass="24046">MILAKFCTSIILLLTLINALPLEIADDPSVIQRVGNLAERQTLPPSSSPATESVNLTSLIGTFEDLEVDLNGIAGVLKNLTDTLRTELSQVSEGVLHSAFQSLREFTGVLAILIDGLDRMIPDRPLFKPLRALPESLKILLKNLMSLEDALSQVSVGDLNSFQQVFTALQGSLKALLVVLGEIIRLETVPSSGNSNGLTEILNSFTSLQGVLEALLPGIGTSTSL</sequence>
<accession>A0AAV4ZW93</accession>
<dbReference type="Proteomes" id="UP001050691">
    <property type="component" value="Unassembled WGS sequence"/>
</dbReference>
<feature type="signal peptide" evidence="1">
    <location>
        <begin position="1"/>
        <end position="19"/>
    </location>
</feature>
<dbReference type="EMBL" id="BPWL01000001">
    <property type="protein sequence ID" value="GJJ05909.1"/>
    <property type="molecule type" value="Genomic_DNA"/>
</dbReference>
<dbReference type="AlphaFoldDB" id="A0AAV4ZW93"/>
<reference evidence="2" key="1">
    <citation type="submission" date="2021-10" db="EMBL/GenBank/DDBJ databases">
        <title>De novo Genome Assembly of Clathrus columnatus (Basidiomycota, Fungi) Using Illumina and Nanopore Sequence Data.</title>
        <authorList>
            <person name="Ogiso-Tanaka E."/>
            <person name="Itagaki H."/>
            <person name="Hosoya T."/>
            <person name="Hosaka K."/>
        </authorList>
    </citation>
    <scope>NUCLEOTIDE SEQUENCE</scope>
    <source>
        <strain evidence="2">MO-923</strain>
    </source>
</reference>
<evidence type="ECO:0000256" key="1">
    <source>
        <dbReference type="SAM" id="SignalP"/>
    </source>
</evidence>
<protein>
    <submittedName>
        <fullName evidence="2">Uncharacterized protein</fullName>
    </submittedName>
</protein>
<organism evidence="2 3">
    <name type="scientific">Clathrus columnatus</name>
    <dbReference type="NCBI Taxonomy" id="1419009"/>
    <lineage>
        <taxon>Eukaryota</taxon>
        <taxon>Fungi</taxon>
        <taxon>Dikarya</taxon>
        <taxon>Basidiomycota</taxon>
        <taxon>Agaricomycotina</taxon>
        <taxon>Agaricomycetes</taxon>
        <taxon>Phallomycetidae</taxon>
        <taxon>Phallales</taxon>
        <taxon>Clathraceae</taxon>
        <taxon>Clathrus</taxon>
    </lineage>
</organism>
<keyword evidence="1" id="KW-0732">Signal</keyword>
<feature type="chain" id="PRO_5043427973" evidence="1">
    <location>
        <begin position="20"/>
        <end position="225"/>
    </location>
</feature>
<evidence type="ECO:0000313" key="2">
    <source>
        <dbReference type="EMBL" id="GJJ05909.1"/>
    </source>
</evidence>
<comment type="caution">
    <text evidence="2">The sequence shown here is derived from an EMBL/GenBank/DDBJ whole genome shotgun (WGS) entry which is preliminary data.</text>
</comment>
<evidence type="ECO:0000313" key="3">
    <source>
        <dbReference type="Proteomes" id="UP001050691"/>
    </source>
</evidence>
<gene>
    <name evidence="2" type="ORF">Clacol_000096</name>
</gene>
<keyword evidence="3" id="KW-1185">Reference proteome</keyword>
<name>A0AAV4ZW93_9AGAM</name>
<proteinExistence type="predicted"/>